<dbReference type="SUPFAM" id="SSF51126">
    <property type="entry name" value="Pectin lyase-like"/>
    <property type="match status" value="1"/>
</dbReference>
<sequence>MRVQSLLGAAVLLLLGVAPAAAEPAAATYYLDCAAGSDSAAGTGETTAWRTLARVSATTFDPGDRILIKRATTCAGSLAPQGSGVAGSPITVDAYGSGAKPLIAGGGVPNAVRLVNQQHWEIRNLEITNTGPSVGFRRGVSVELTDFGAASHFVLEDLDIHNVNGEDKKDLGGSGGIYFAVGGNTVRTWLDDLTIRNNTVRSVDRSGIFMVSTWNRSGFETGSAGEFIPWPRVVISGNRVEDVGGDGIVAGNTTGALIERNYVNGFQKRSTGYNAGMWTYDSDNAVFQFNEATGGQTTRDGMGFDVDQGTIGTVFQYNYSHDNAGGFMLLCNATGILRDAVVRYNISQNDSHRGIENCGGLIESAQVYNNTIYIGPGISQSVIQENNSTRRNVAFRNNIVVKTGSGTASMTLRSGGYTLDHNDLVNVSGVPAGAGITSDPKLSAAGTATDQAHADGYRLCAGSPALGAGVVVAGNGGRDYFGTALSGTPSIGAHGGAAVECGLLPNGGFESGLAGWSSRNVAVTTVNPHSGTQAVALSAPAGSFATVERLVTGLSPNTAYTYTGWVRTGGVATNLGVKGFGGAEVFATTSATGWTQLTLSFTTSATATSVTVYCYLPTAGSAACDDLSLAPASTIGGPHEIARAGTTQVVDVPGGSTSTGTQLIIWTRHGGANQQWVFTRDAAGDYTVKNVKSGLCMDIEGNATTAGAKVIQWTCGTGDNQRWRLTPVAGAYRITSKSSGLTLTAAGTADGSVLTQQADTGSATQRWALR</sequence>
<dbReference type="InterPro" id="IPR000772">
    <property type="entry name" value="Ricin_B_lectin"/>
</dbReference>
<dbReference type="Gene3D" id="2.60.120.260">
    <property type="entry name" value="Galactose-binding domain-like"/>
    <property type="match status" value="1"/>
</dbReference>
<dbReference type="PROSITE" id="PS50231">
    <property type="entry name" value="RICIN_B_LECTIN"/>
    <property type="match status" value="1"/>
</dbReference>
<dbReference type="InterPro" id="IPR011050">
    <property type="entry name" value="Pectin_lyase_fold/virulence"/>
</dbReference>
<feature type="domain" description="Ricin B lectin" evidence="3">
    <location>
        <begin position="638"/>
        <end position="770"/>
    </location>
</feature>
<dbReference type="InterPro" id="IPR003305">
    <property type="entry name" value="CenC_carb-bd"/>
</dbReference>
<feature type="chain" id="PRO_5045874481" evidence="2">
    <location>
        <begin position="23"/>
        <end position="770"/>
    </location>
</feature>
<dbReference type="InterPro" id="IPR012334">
    <property type="entry name" value="Pectin_lyas_fold"/>
</dbReference>
<gene>
    <name evidence="4" type="ORF">GPZ80_02455</name>
</gene>
<dbReference type="CDD" id="cd00161">
    <property type="entry name" value="beta-trefoil_Ricin-like"/>
    <property type="match status" value="1"/>
</dbReference>
<evidence type="ECO:0000313" key="5">
    <source>
        <dbReference type="Proteomes" id="UP000734823"/>
    </source>
</evidence>
<keyword evidence="1" id="KW-0378">Hydrolase</keyword>
<dbReference type="EMBL" id="JABVED010000001">
    <property type="protein sequence ID" value="MBC6446034.1"/>
    <property type="molecule type" value="Genomic_DNA"/>
</dbReference>
<keyword evidence="5" id="KW-1185">Reference proteome</keyword>
<evidence type="ECO:0000256" key="1">
    <source>
        <dbReference type="ARBA" id="ARBA00022801"/>
    </source>
</evidence>
<dbReference type="RefSeq" id="WP_187218080.1">
    <property type="nucleotide sequence ID" value="NZ_JABVED010000001.1"/>
</dbReference>
<organism evidence="4 5">
    <name type="scientific">Actinokineospora xionganensis</name>
    <dbReference type="NCBI Taxonomy" id="2684470"/>
    <lineage>
        <taxon>Bacteria</taxon>
        <taxon>Bacillati</taxon>
        <taxon>Actinomycetota</taxon>
        <taxon>Actinomycetes</taxon>
        <taxon>Pseudonocardiales</taxon>
        <taxon>Pseudonocardiaceae</taxon>
        <taxon>Actinokineospora</taxon>
    </lineage>
</organism>
<dbReference type="Pfam" id="PF14200">
    <property type="entry name" value="RicinB_lectin_2"/>
    <property type="match status" value="1"/>
</dbReference>
<protein>
    <submittedName>
        <fullName evidence="4">RICIN domain-containing protein</fullName>
    </submittedName>
</protein>
<dbReference type="InterPro" id="IPR006626">
    <property type="entry name" value="PbH1"/>
</dbReference>
<accession>A0ABR7L073</accession>
<dbReference type="InterPro" id="IPR035992">
    <property type="entry name" value="Ricin_B-like_lectins"/>
</dbReference>
<keyword evidence="2" id="KW-0732">Signal</keyword>
<name>A0ABR7L073_9PSEU</name>
<dbReference type="Pfam" id="PF02018">
    <property type="entry name" value="CBM_4_9"/>
    <property type="match status" value="1"/>
</dbReference>
<dbReference type="SMART" id="SM00458">
    <property type="entry name" value="RICIN"/>
    <property type="match status" value="1"/>
</dbReference>
<dbReference type="Gene3D" id="2.160.20.10">
    <property type="entry name" value="Single-stranded right-handed beta-helix, Pectin lyase-like"/>
    <property type="match status" value="1"/>
</dbReference>
<dbReference type="SUPFAM" id="SSF50370">
    <property type="entry name" value="Ricin B-like lectins"/>
    <property type="match status" value="1"/>
</dbReference>
<dbReference type="SUPFAM" id="SSF49785">
    <property type="entry name" value="Galactose-binding domain-like"/>
    <property type="match status" value="1"/>
</dbReference>
<proteinExistence type="predicted"/>
<dbReference type="InterPro" id="IPR008979">
    <property type="entry name" value="Galactose-bd-like_sf"/>
</dbReference>
<dbReference type="Proteomes" id="UP000734823">
    <property type="component" value="Unassembled WGS sequence"/>
</dbReference>
<dbReference type="SMART" id="SM00710">
    <property type="entry name" value="PbH1"/>
    <property type="match status" value="7"/>
</dbReference>
<evidence type="ECO:0000259" key="3">
    <source>
        <dbReference type="SMART" id="SM00458"/>
    </source>
</evidence>
<dbReference type="Gene3D" id="2.80.10.50">
    <property type="match status" value="1"/>
</dbReference>
<evidence type="ECO:0000313" key="4">
    <source>
        <dbReference type="EMBL" id="MBC6446034.1"/>
    </source>
</evidence>
<comment type="caution">
    <text evidence="4">The sequence shown here is derived from an EMBL/GenBank/DDBJ whole genome shotgun (WGS) entry which is preliminary data.</text>
</comment>
<feature type="signal peptide" evidence="2">
    <location>
        <begin position="1"/>
        <end position="22"/>
    </location>
</feature>
<evidence type="ECO:0000256" key="2">
    <source>
        <dbReference type="SAM" id="SignalP"/>
    </source>
</evidence>
<reference evidence="4 5" key="1">
    <citation type="submission" date="2020-06" db="EMBL/GenBank/DDBJ databases">
        <title>Actinokineospora xiongansis sp. nov., isolated from soil of Baiyangdian.</title>
        <authorList>
            <person name="Zhang X."/>
        </authorList>
    </citation>
    <scope>NUCLEOTIDE SEQUENCE [LARGE SCALE GENOMIC DNA]</scope>
    <source>
        <strain evidence="4 5">HBU206404</strain>
    </source>
</reference>